<proteinExistence type="inferred from homology"/>
<dbReference type="Gene3D" id="3.30.559.10">
    <property type="entry name" value="Chloramphenicol acetyltransferase-like domain"/>
    <property type="match status" value="1"/>
</dbReference>
<protein>
    <submittedName>
        <fullName evidence="2">Uncharacterized protein</fullName>
    </submittedName>
</protein>
<dbReference type="Pfam" id="PF02458">
    <property type="entry name" value="Transferase"/>
    <property type="match status" value="1"/>
</dbReference>
<dbReference type="Proteomes" id="UP001054252">
    <property type="component" value="Unassembled WGS sequence"/>
</dbReference>
<comment type="similarity">
    <text evidence="1">Belongs to the plant acyltransferase family.</text>
</comment>
<evidence type="ECO:0000256" key="1">
    <source>
        <dbReference type="ARBA" id="ARBA00009861"/>
    </source>
</evidence>
<dbReference type="PANTHER" id="PTHR31642:SF299">
    <property type="entry name" value="OS02G0653400 PROTEIN"/>
    <property type="match status" value="1"/>
</dbReference>
<dbReference type="EMBL" id="BPVZ01000032">
    <property type="protein sequence ID" value="GKV10806.1"/>
    <property type="molecule type" value="Genomic_DNA"/>
</dbReference>
<name>A0AAV5JDJ6_9ROSI</name>
<evidence type="ECO:0000313" key="3">
    <source>
        <dbReference type="Proteomes" id="UP001054252"/>
    </source>
</evidence>
<reference evidence="2 3" key="1">
    <citation type="journal article" date="2021" name="Commun. Biol.">
        <title>The genome of Shorea leprosula (Dipterocarpaceae) highlights the ecological relevance of drought in aseasonal tropical rainforests.</title>
        <authorList>
            <person name="Ng K.K.S."/>
            <person name="Kobayashi M.J."/>
            <person name="Fawcett J.A."/>
            <person name="Hatakeyama M."/>
            <person name="Paape T."/>
            <person name="Ng C.H."/>
            <person name="Ang C.C."/>
            <person name="Tnah L.H."/>
            <person name="Lee C.T."/>
            <person name="Nishiyama T."/>
            <person name="Sese J."/>
            <person name="O'Brien M.J."/>
            <person name="Copetti D."/>
            <person name="Mohd Noor M.I."/>
            <person name="Ong R.C."/>
            <person name="Putra M."/>
            <person name="Sireger I.Z."/>
            <person name="Indrioko S."/>
            <person name="Kosugi Y."/>
            <person name="Izuno A."/>
            <person name="Isagi Y."/>
            <person name="Lee S.L."/>
            <person name="Shimizu K.K."/>
        </authorList>
    </citation>
    <scope>NUCLEOTIDE SEQUENCE [LARGE SCALE GENOMIC DNA]</scope>
    <source>
        <strain evidence="2">214</strain>
    </source>
</reference>
<dbReference type="InterPro" id="IPR050317">
    <property type="entry name" value="Plant_Fungal_Acyltransferase"/>
</dbReference>
<dbReference type="AlphaFoldDB" id="A0AAV5JDJ6"/>
<dbReference type="InterPro" id="IPR023213">
    <property type="entry name" value="CAT-like_dom_sf"/>
</dbReference>
<dbReference type="PANTHER" id="PTHR31642">
    <property type="entry name" value="TRICHOTHECENE 3-O-ACETYLTRANSFERASE"/>
    <property type="match status" value="1"/>
</dbReference>
<accession>A0AAV5JDJ6</accession>
<keyword evidence="3" id="KW-1185">Reference proteome</keyword>
<organism evidence="2 3">
    <name type="scientific">Rubroshorea leprosula</name>
    <dbReference type="NCBI Taxonomy" id="152421"/>
    <lineage>
        <taxon>Eukaryota</taxon>
        <taxon>Viridiplantae</taxon>
        <taxon>Streptophyta</taxon>
        <taxon>Embryophyta</taxon>
        <taxon>Tracheophyta</taxon>
        <taxon>Spermatophyta</taxon>
        <taxon>Magnoliopsida</taxon>
        <taxon>eudicotyledons</taxon>
        <taxon>Gunneridae</taxon>
        <taxon>Pentapetalae</taxon>
        <taxon>rosids</taxon>
        <taxon>malvids</taxon>
        <taxon>Malvales</taxon>
        <taxon>Dipterocarpaceae</taxon>
        <taxon>Rubroshorea</taxon>
    </lineage>
</organism>
<dbReference type="GO" id="GO:0016747">
    <property type="term" value="F:acyltransferase activity, transferring groups other than amino-acyl groups"/>
    <property type="evidence" value="ECO:0007669"/>
    <property type="project" value="TreeGrafter"/>
</dbReference>
<comment type="caution">
    <text evidence="2">The sequence shown here is derived from an EMBL/GenBank/DDBJ whole genome shotgun (WGS) entry which is preliminary data.</text>
</comment>
<gene>
    <name evidence="2" type="ORF">SLEP1_g22118</name>
</gene>
<sequence>MARQSGSINPVPKSEVEAVLTVTPVKVTDPRQTRQVFVVDAVGSGIFQRCLSMVLYYRKEEDGSGWLVAGWIKESLGKALLEQPMLGGRLRRGENGEGGLEIVSNDSGIRLVEAQIAMNLSEFLELKEREEAEAELVFWKEIEEQNPEFSPLFYVQVTNFRCGGYSVGISCSILLTDLLLGANFLKTWANIHQNVVTQNGSSKAPIFYLPNLKKPSNTPVNVITSASSKSRGLTLFFKITSESVNFDTEFWKKLALQCLEEVENRLGKEVAVHFSLFLNESFETIKVESCSKHEMVKAENWNTKMQLAPAAWEDLGETVFSLTEGNKPVLVSKWIGASSDGVFQAIPSPDAKEINIIVTVPNEKL</sequence>
<evidence type="ECO:0000313" key="2">
    <source>
        <dbReference type="EMBL" id="GKV10806.1"/>
    </source>
</evidence>